<dbReference type="Gene3D" id="3.40.50.2300">
    <property type="match status" value="1"/>
</dbReference>
<dbReference type="GO" id="GO:0000160">
    <property type="term" value="P:phosphorelay signal transduction system"/>
    <property type="evidence" value="ECO:0007669"/>
    <property type="project" value="UniProtKB-KW"/>
</dbReference>
<dbReference type="PANTHER" id="PTHR45339:SF1">
    <property type="entry name" value="HYBRID SIGNAL TRANSDUCTION HISTIDINE KINASE J"/>
    <property type="match status" value="1"/>
</dbReference>
<name>E0TFX1_PARBH</name>
<feature type="domain" description="Response regulatory" evidence="4">
    <location>
        <begin position="12"/>
        <end position="131"/>
    </location>
</feature>
<dbReference type="KEGG" id="pbr:PB2503_07564"/>
<dbReference type="STRING" id="314260.PB2503_07564"/>
<dbReference type="HOGENOM" id="CLU_000445_69_12_5"/>
<dbReference type="SMART" id="SM00448">
    <property type="entry name" value="REC"/>
    <property type="match status" value="1"/>
</dbReference>
<dbReference type="EMBL" id="CP002156">
    <property type="protein sequence ID" value="ADM09570.1"/>
    <property type="molecule type" value="Genomic_DNA"/>
</dbReference>
<keyword evidence="5" id="KW-0547">Nucleotide-binding</keyword>
<dbReference type="CDD" id="cd17546">
    <property type="entry name" value="REC_hyHK_CKI1_RcsC-like"/>
    <property type="match status" value="1"/>
</dbReference>
<evidence type="ECO:0000313" key="5">
    <source>
        <dbReference type="EMBL" id="ADM09570.1"/>
    </source>
</evidence>
<keyword evidence="6" id="KW-1185">Reference proteome</keyword>
<gene>
    <name evidence="5" type="ordered locus">PB2503_07564</name>
</gene>
<proteinExistence type="predicted"/>
<protein>
    <submittedName>
        <fullName evidence="5">Response regulator receiver:ATP-binding region,ATPase-like:Histidine kinase A, N-terminal</fullName>
    </submittedName>
</protein>
<dbReference type="SUPFAM" id="SSF52172">
    <property type="entry name" value="CheY-like"/>
    <property type="match status" value="1"/>
</dbReference>
<feature type="modified residue" description="4-aspartylphosphate" evidence="3">
    <location>
        <position position="61"/>
    </location>
</feature>
<dbReference type="PROSITE" id="PS50110">
    <property type="entry name" value="RESPONSE_REGULATORY"/>
    <property type="match status" value="1"/>
</dbReference>
<dbReference type="GO" id="GO:0005524">
    <property type="term" value="F:ATP binding"/>
    <property type="evidence" value="ECO:0007669"/>
    <property type="project" value="UniProtKB-KW"/>
</dbReference>
<dbReference type="PANTHER" id="PTHR45339">
    <property type="entry name" value="HYBRID SIGNAL TRANSDUCTION HISTIDINE KINASE J"/>
    <property type="match status" value="1"/>
</dbReference>
<reference evidence="6" key="1">
    <citation type="submission" date="2010-08" db="EMBL/GenBank/DDBJ databases">
        <title>Genome sequence of Parvularcula bermudensis HTCC2503.</title>
        <authorList>
            <person name="Kang D.-M."/>
            <person name="Oh H.-M."/>
            <person name="Cho J.-C."/>
        </authorList>
    </citation>
    <scope>NUCLEOTIDE SEQUENCE [LARGE SCALE GENOMIC DNA]</scope>
    <source>
        <strain evidence="6">ATCC BAA-594 / HTCC2503 / KCTC 12087</strain>
    </source>
</reference>
<dbReference type="GO" id="GO:0016301">
    <property type="term" value="F:kinase activity"/>
    <property type="evidence" value="ECO:0007669"/>
    <property type="project" value="UniProtKB-KW"/>
</dbReference>
<reference evidence="5 6" key="2">
    <citation type="journal article" date="2011" name="J. Bacteriol.">
        <title>Complete genome sequence of strain HTCC2503T of Parvularcula bermudensis, the type species of the order "Parvularculales" in the class Alphaproteobacteria.</title>
        <authorList>
            <person name="Oh H.M."/>
            <person name="Kang I."/>
            <person name="Vergin K.L."/>
            <person name="Kang D."/>
            <person name="Rhee K.H."/>
            <person name="Giovannoni S.J."/>
            <person name="Cho J.C."/>
        </authorList>
    </citation>
    <scope>NUCLEOTIDE SEQUENCE [LARGE SCALE GENOMIC DNA]</scope>
    <source>
        <strain evidence="6">ATCC BAA-594 / HTCC2503 / KCTC 12087</strain>
    </source>
</reference>
<accession>E0TFX1</accession>
<keyword evidence="2" id="KW-0902">Two-component regulatory system</keyword>
<dbReference type="OrthoDB" id="9800897at2"/>
<dbReference type="InterPro" id="IPR001789">
    <property type="entry name" value="Sig_transdc_resp-reg_receiver"/>
</dbReference>
<evidence type="ECO:0000313" key="6">
    <source>
        <dbReference type="Proteomes" id="UP000001302"/>
    </source>
</evidence>
<evidence type="ECO:0000256" key="3">
    <source>
        <dbReference type="PROSITE-ProRule" id="PRU00169"/>
    </source>
</evidence>
<dbReference type="InterPro" id="IPR011006">
    <property type="entry name" value="CheY-like_superfamily"/>
</dbReference>
<sequence length="140" mass="15346">MKPKSTRLAGMKVIAVDDNRINQLVLSQALKSTGADLECYFRAAEAIERLEPGASSFFLLDVIMPDMDGLTATAKIREWETANEQPHRPVLLLTAQYVGNRRDEFLACGADGLLEKPFSAGDLIAQMEALLPVEQVAIGR</sequence>
<dbReference type="Pfam" id="PF00072">
    <property type="entry name" value="Response_reg"/>
    <property type="match status" value="1"/>
</dbReference>
<keyword evidence="1 3" id="KW-0597">Phosphoprotein</keyword>
<organism evidence="5 6">
    <name type="scientific">Parvularcula bermudensis (strain ATCC BAA-594 / HTCC2503 / KCTC 12087)</name>
    <dbReference type="NCBI Taxonomy" id="314260"/>
    <lineage>
        <taxon>Bacteria</taxon>
        <taxon>Pseudomonadati</taxon>
        <taxon>Pseudomonadota</taxon>
        <taxon>Alphaproteobacteria</taxon>
        <taxon>Parvularculales</taxon>
        <taxon>Parvularculaceae</taxon>
        <taxon>Parvularcula</taxon>
    </lineage>
</organism>
<evidence type="ECO:0000256" key="1">
    <source>
        <dbReference type="ARBA" id="ARBA00022553"/>
    </source>
</evidence>
<keyword evidence="5" id="KW-0808">Transferase</keyword>
<dbReference type="AlphaFoldDB" id="E0TFX1"/>
<dbReference type="Proteomes" id="UP000001302">
    <property type="component" value="Chromosome"/>
</dbReference>
<dbReference type="RefSeq" id="WP_013300544.1">
    <property type="nucleotide sequence ID" value="NC_014414.1"/>
</dbReference>
<evidence type="ECO:0000256" key="2">
    <source>
        <dbReference type="ARBA" id="ARBA00023012"/>
    </source>
</evidence>
<dbReference type="eggNOG" id="COG0745">
    <property type="taxonomic scope" value="Bacteria"/>
</dbReference>
<keyword evidence="5" id="KW-0418">Kinase</keyword>
<evidence type="ECO:0000259" key="4">
    <source>
        <dbReference type="PROSITE" id="PS50110"/>
    </source>
</evidence>
<keyword evidence="5" id="KW-0067">ATP-binding</keyword>